<dbReference type="RefSeq" id="WP_221287781.1">
    <property type="nucleotide sequence ID" value="NZ_AP024597.1"/>
</dbReference>
<organism evidence="2 3">
    <name type="scientific">Stygiolobus caldivivus</name>
    <dbReference type="NCBI Taxonomy" id="2824673"/>
    <lineage>
        <taxon>Archaea</taxon>
        <taxon>Thermoproteota</taxon>
        <taxon>Thermoprotei</taxon>
        <taxon>Sulfolobales</taxon>
        <taxon>Sulfolobaceae</taxon>
        <taxon>Stygiolobus</taxon>
    </lineage>
</organism>
<accession>A0A8D5U988</accession>
<dbReference type="SUPFAM" id="SSF56281">
    <property type="entry name" value="Metallo-hydrolase/oxidoreductase"/>
    <property type="match status" value="1"/>
</dbReference>
<protein>
    <recommendedName>
        <fullName evidence="1">Metallo-beta-lactamase domain-containing protein</fullName>
    </recommendedName>
</protein>
<keyword evidence="3" id="KW-1185">Reference proteome</keyword>
<dbReference type="InterPro" id="IPR050855">
    <property type="entry name" value="NDM-1-like"/>
</dbReference>
<dbReference type="InterPro" id="IPR001279">
    <property type="entry name" value="Metallo-B-lactamas"/>
</dbReference>
<evidence type="ECO:0000313" key="2">
    <source>
        <dbReference type="EMBL" id="BCU71034.1"/>
    </source>
</evidence>
<dbReference type="Gene3D" id="3.60.15.10">
    <property type="entry name" value="Ribonuclease Z/Hydroxyacylglutathione hydrolase-like"/>
    <property type="match status" value="1"/>
</dbReference>
<name>A0A8D5U988_9CREN</name>
<sequence length="265" mass="29945">MKLNKEVEVIPGSPNTLLYQGRVVIDQGGKNANLSLSAEVQLATHGHADHIAGLLDKNAKVKYLPKEDYWSLTLMGRRCMIYGFSSKGDKYFTFDLVKEDLKDEFNEPEVEKIRLQGHTPGHVGYLVGGVLYAGDAFFGQKVLESFGVPFYSDFWRAMETLEELKEIVKGVEQVVISHGPIYTNKRKMEELLEFNIDFNKRLIEKVKDLITNREMTAEEVTYLLSGSKEVANIMLNSVTIKSILLGIANEVRVKEKGIVYLYKSA</sequence>
<dbReference type="EMBL" id="AP024597">
    <property type="protein sequence ID" value="BCU71034.1"/>
    <property type="molecule type" value="Genomic_DNA"/>
</dbReference>
<feature type="domain" description="Metallo-beta-lactamase" evidence="1">
    <location>
        <begin position="13"/>
        <end position="178"/>
    </location>
</feature>
<dbReference type="SMART" id="SM00849">
    <property type="entry name" value="Lactamase_B"/>
    <property type="match status" value="1"/>
</dbReference>
<dbReference type="InterPro" id="IPR036866">
    <property type="entry name" value="RibonucZ/Hydroxyglut_hydro"/>
</dbReference>
<evidence type="ECO:0000313" key="3">
    <source>
        <dbReference type="Proteomes" id="UP000825123"/>
    </source>
</evidence>
<proteinExistence type="predicted"/>
<gene>
    <name evidence="2" type="ORF">KN1_23310</name>
</gene>
<dbReference type="Proteomes" id="UP000825123">
    <property type="component" value="Chromosome"/>
</dbReference>
<dbReference type="PANTHER" id="PTHR42951:SF14">
    <property type="entry name" value="METALLO-BETA-LACTAMASE SUPERFAMILY PROTEIN"/>
    <property type="match status" value="1"/>
</dbReference>
<reference evidence="2 3" key="1">
    <citation type="submission" date="2021-04" db="EMBL/GenBank/DDBJ databases">
        <title>Complete genome sequence of Stygiolobus sp. KN-1.</title>
        <authorList>
            <person name="Nakamura K."/>
            <person name="Sakai H."/>
            <person name="Kurosawa N."/>
        </authorList>
    </citation>
    <scope>NUCLEOTIDE SEQUENCE [LARGE SCALE GENOMIC DNA]</scope>
    <source>
        <strain evidence="2 3">KN-1</strain>
    </source>
</reference>
<dbReference type="PANTHER" id="PTHR42951">
    <property type="entry name" value="METALLO-BETA-LACTAMASE DOMAIN-CONTAINING"/>
    <property type="match status" value="1"/>
</dbReference>
<dbReference type="KEGG" id="csty:KN1_23310"/>
<dbReference type="AlphaFoldDB" id="A0A8D5U988"/>
<dbReference type="Pfam" id="PF00753">
    <property type="entry name" value="Lactamase_B"/>
    <property type="match status" value="1"/>
</dbReference>
<evidence type="ECO:0000259" key="1">
    <source>
        <dbReference type="SMART" id="SM00849"/>
    </source>
</evidence>
<dbReference type="GeneID" id="66164064"/>